<accession>A0A3M7AA88</accession>
<gene>
    <name evidence="2" type="ORF">D0866_11376</name>
</gene>
<sequence length="259" mass="30783">MRGTMSQIVDVTYDDPRTGERIKETRVQEVPYEEVDDVRNRELAVVPERDAERYRHEDRRRRSDDEEIYWDKRRTTRQRDPSGSIPPLRRYYEDPRYYSRPARRSSDYDRQEYGRRDRPRYYDYDDSESSRERGSQRRHRRTRSERRPRDERDEDGRLWYSERDRRDANVVEKTFDSSYDGLLAGAAGAAIGALTARHFAEDNKNRKWKTLGAAVAGGAAFNAAENRYRVYTEDRQSKGKDYYEAAGPMDFVGQAAQEF</sequence>
<dbReference type="Proteomes" id="UP000276864">
    <property type="component" value="Unassembled WGS sequence"/>
</dbReference>
<feature type="compositionally biased region" description="Basic and acidic residues" evidence="1">
    <location>
        <begin position="14"/>
        <end position="27"/>
    </location>
</feature>
<dbReference type="EMBL" id="QWIM01001538">
    <property type="protein sequence ID" value="RMY24496.1"/>
    <property type="molecule type" value="Genomic_DNA"/>
</dbReference>
<dbReference type="AlphaFoldDB" id="A0A3M7AA88"/>
<proteinExistence type="predicted"/>
<reference evidence="2 3" key="1">
    <citation type="journal article" date="2018" name="BMC Genomics">
        <title>Genomic evidence for intraspecific hybridization in a clonal and extremely halotolerant yeast.</title>
        <authorList>
            <person name="Gostincar C."/>
            <person name="Stajich J.E."/>
            <person name="Zupancic J."/>
            <person name="Zalar P."/>
            <person name="Gunde-Cimerman N."/>
        </authorList>
    </citation>
    <scope>NUCLEOTIDE SEQUENCE [LARGE SCALE GENOMIC DNA]</scope>
    <source>
        <strain evidence="2 3">EXF-6651</strain>
    </source>
</reference>
<feature type="region of interest" description="Disordered" evidence="1">
    <location>
        <begin position="44"/>
        <end position="154"/>
    </location>
</feature>
<name>A0A3M7AA88_HORWE</name>
<feature type="compositionally biased region" description="Basic and acidic residues" evidence="1">
    <location>
        <begin position="104"/>
        <end position="135"/>
    </location>
</feature>
<comment type="caution">
    <text evidence="2">The sequence shown here is derived from an EMBL/GenBank/DDBJ whole genome shotgun (WGS) entry which is preliminary data.</text>
</comment>
<evidence type="ECO:0000313" key="3">
    <source>
        <dbReference type="Proteomes" id="UP000276864"/>
    </source>
</evidence>
<feature type="compositionally biased region" description="Basic and acidic residues" evidence="1">
    <location>
        <begin position="44"/>
        <end position="80"/>
    </location>
</feature>
<protein>
    <submittedName>
        <fullName evidence="2">Uncharacterized protein</fullName>
    </submittedName>
</protein>
<evidence type="ECO:0000256" key="1">
    <source>
        <dbReference type="SAM" id="MobiDB-lite"/>
    </source>
</evidence>
<organism evidence="2 3">
    <name type="scientific">Hortaea werneckii</name>
    <name type="common">Black yeast</name>
    <name type="synonym">Cladosporium werneckii</name>
    <dbReference type="NCBI Taxonomy" id="91943"/>
    <lineage>
        <taxon>Eukaryota</taxon>
        <taxon>Fungi</taxon>
        <taxon>Dikarya</taxon>
        <taxon>Ascomycota</taxon>
        <taxon>Pezizomycotina</taxon>
        <taxon>Dothideomycetes</taxon>
        <taxon>Dothideomycetidae</taxon>
        <taxon>Mycosphaerellales</taxon>
        <taxon>Teratosphaeriaceae</taxon>
        <taxon>Hortaea</taxon>
    </lineage>
</organism>
<feature type="region of interest" description="Disordered" evidence="1">
    <location>
        <begin position="1"/>
        <end position="28"/>
    </location>
</feature>
<feature type="compositionally biased region" description="Basic and acidic residues" evidence="1">
    <location>
        <begin position="145"/>
        <end position="154"/>
    </location>
</feature>
<evidence type="ECO:0000313" key="2">
    <source>
        <dbReference type="EMBL" id="RMY24496.1"/>
    </source>
</evidence>